<dbReference type="AlphaFoldDB" id="A0A317XBC8"/>
<dbReference type="Pfam" id="PF12311">
    <property type="entry name" value="DUF3632"/>
    <property type="match status" value="1"/>
</dbReference>
<dbReference type="RefSeq" id="XP_025470611.1">
    <property type="nucleotide sequence ID" value="XM_025613123.1"/>
</dbReference>
<dbReference type="OrthoDB" id="3350591at2759"/>
<dbReference type="PANTHER" id="PTHR38797:SF4">
    <property type="entry name" value="NUCLEAR PORE COMPLEX PROTEIN NUP85"/>
    <property type="match status" value="1"/>
</dbReference>
<dbReference type="GeneID" id="37115266"/>
<sequence>MAPNPLGLSREDPHPPSPVEKTVFDLLCTYLPPDSSLTAIEAAKQLHDAFPSTPPKPRDDDELYRPETLKQFLFELWEMMFRIVPQLHWRGEPMQRFISLLQAMESLPKIPVKDEDQETGYKEWSLHGYFICGLDERWRQISAPEELGDKCDLKLRNFNGLLANFTNCGIYTPWDYEALLSMMSLETHQRIGHKVLLNSTIPTATVWFILSAPAIYTACQERTCADKKRTRGRLWKADQLQGFSIPRWKFWRRRLEEVKSHADGTEEFRTLCQEAMDAMDRCEEA</sequence>
<accession>A0A317XBC8</accession>
<keyword evidence="2" id="KW-1185">Reference proteome</keyword>
<dbReference type="Proteomes" id="UP000246702">
    <property type="component" value="Unassembled WGS sequence"/>
</dbReference>
<dbReference type="STRING" id="1450535.A0A317XBC8"/>
<dbReference type="PANTHER" id="PTHR38797">
    <property type="entry name" value="NUCLEAR PORE COMPLEX PROTEIN NUP85-RELATED"/>
    <property type="match status" value="1"/>
</dbReference>
<comment type="caution">
    <text evidence="1">The sequence shown here is derived from an EMBL/GenBank/DDBJ whole genome shotgun (WGS) entry which is preliminary data.</text>
</comment>
<reference evidence="1 2" key="1">
    <citation type="submission" date="2016-12" db="EMBL/GenBank/DDBJ databases">
        <title>The genomes of Aspergillus section Nigri reveals drivers in fungal speciation.</title>
        <authorList>
            <consortium name="DOE Joint Genome Institute"/>
            <person name="Vesth T.C."/>
            <person name="Nybo J."/>
            <person name="Theobald S."/>
            <person name="Brandl J."/>
            <person name="Frisvad J.C."/>
            <person name="Nielsen K.F."/>
            <person name="Lyhne E.K."/>
            <person name="Kogle M.E."/>
            <person name="Kuo A."/>
            <person name="Riley R."/>
            <person name="Clum A."/>
            <person name="Nolan M."/>
            <person name="Lipzen A."/>
            <person name="Salamov A."/>
            <person name="Henrissat B."/>
            <person name="Wiebenga A."/>
            <person name="De Vries R.P."/>
            <person name="Grigoriev I.V."/>
            <person name="Mortensen U.H."/>
            <person name="Andersen M.R."/>
            <person name="Baker S.E."/>
        </authorList>
    </citation>
    <scope>NUCLEOTIDE SEQUENCE [LARGE SCALE GENOMIC DNA]</scope>
    <source>
        <strain evidence="1 2">CBS 115572</strain>
    </source>
</reference>
<name>A0A317XBC8_9EURO</name>
<gene>
    <name evidence="1" type="ORF">BO94DRAFT_543146</name>
</gene>
<proteinExistence type="predicted"/>
<dbReference type="InterPro" id="IPR053204">
    <property type="entry name" value="Oxopyrrolidines_Biosynth-assoc"/>
</dbReference>
<dbReference type="EMBL" id="MSFK01000005">
    <property type="protein sequence ID" value="PWY93850.1"/>
    <property type="molecule type" value="Genomic_DNA"/>
</dbReference>
<dbReference type="InterPro" id="IPR022085">
    <property type="entry name" value="OpdG"/>
</dbReference>
<evidence type="ECO:0000313" key="2">
    <source>
        <dbReference type="Proteomes" id="UP000246702"/>
    </source>
</evidence>
<organism evidence="1 2">
    <name type="scientific">Aspergillus sclerotioniger CBS 115572</name>
    <dbReference type="NCBI Taxonomy" id="1450535"/>
    <lineage>
        <taxon>Eukaryota</taxon>
        <taxon>Fungi</taxon>
        <taxon>Dikarya</taxon>
        <taxon>Ascomycota</taxon>
        <taxon>Pezizomycotina</taxon>
        <taxon>Eurotiomycetes</taxon>
        <taxon>Eurotiomycetidae</taxon>
        <taxon>Eurotiales</taxon>
        <taxon>Aspergillaceae</taxon>
        <taxon>Aspergillus</taxon>
        <taxon>Aspergillus subgen. Circumdati</taxon>
    </lineage>
</organism>
<protein>
    <submittedName>
        <fullName evidence="1">Uncharacterized protein</fullName>
    </submittedName>
</protein>
<evidence type="ECO:0000313" key="1">
    <source>
        <dbReference type="EMBL" id="PWY93850.1"/>
    </source>
</evidence>